<sequence>METLNRQATIQEEMERQFTNFKKDGKDRKTVEYMKKRIEALDQYWIEFRKNHDVLLNVLASEHDYFIANNLERTRDFYYKARTEYQTTLAELEKASARAQQGGTGNIGEAKHEQGAGTHLGTTGNQQPSTSTHNPNLPQGNNTKIDEMLRKQSSNFRAFLRTLESIDVEELKEKWEYEDALTSVKARWKIVDNLHWELDSQLMGSNTEYEETFTQYERKYNDIKKAINSKENQGLYFDKVSNMNLIKDEWKIVVFYEMKPYWQGTEALIAYTTSLEQICSHIHEQCNSILLQLRHGVTELEYYNQLFLTNQFREREPRQRVRRGLINAIGNIADDLFGVLDERFAQQYKRDISLIQANQKHITSLWKNQTSLIEAENNLLKRAEIAMNQQHKILNQHLVALEKATNTLKEDVQRNMVLNNFAIGAIIASNMMNNLRTMQNTLLDTITDIYHGRISLHLLTPAQISDELSTISSQLSKDVALPIDNVHSDLSKIYDLLTVKTRMLEDYVMFEIRLPLISRDKFEIFKVVPIPKYQDGNMITLVLVSDYISINIRKDSYISMTENDIKQCLVLSTTYYCHSRKPEYQMKEGDNLCQMGTSGCKTIIEPCSNHWIESYAINTYLYFCCNVCNVRTICTEDMKAHQLKGAGLINIGQGCLLRTDKLTIYPYKVHSSEIKISPDLYAPTIAPINDVINITLPQWSDGNKSYLDQDTEQIGNRIHTLMQEEQVLAEADDVSYHDIHHYVMIYIIIGIIAITGVIFVIRRVHCRWQVPQVAVEADSSTTPPLPSMRRLATIRRQDQSERIEMQAS</sequence>
<keyword evidence="3" id="KW-1133">Transmembrane helix</keyword>
<keyword evidence="3" id="KW-0812">Transmembrane</keyword>
<evidence type="ECO:0000313" key="4">
    <source>
        <dbReference type="EMBL" id="KAH9645752.1"/>
    </source>
</evidence>
<dbReference type="EMBL" id="JACEFF010000014">
    <property type="protein sequence ID" value="KAH9645752.1"/>
    <property type="molecule type" value="Genomic_DNA"/>
</dbReference>
<evidence type="ECO:0000256" key="3">
    <source>
        <dbReference type="SAM" id="Phobius"/>
    </source>
</evidence>
<keyword evidence="1" id="KW-0175">Coiled coil</keyword>
<keyword evidence="3" id="KW-0472">Membrane</keyword>
<comment type="caution">
    <text evidence="4">The sequence shown here is derived from an EMBL/GenBank/DDBJ whole genome shotgun (WGS) entry which is preliminary data.</text>
</comment>
<proteinExistence type="predicted"/>
<feature type="compositionally biased region" description="Polar residues" evidence="2">
    <location>
        <begin position="120"/>
        <end position="142"/>
    </location>
</feature>
<gene>
    <name evidence="4" type="ORF">HF086_002679</name>
</gene>
<evidence type="ECO:0000256" key="2">
    <source>
        <dbReference type="SAM" id="MobiDB-lite"/>
    </source>
</evidence>
<feature type="transmembrane region" description="Helical" evidence="3">
    <location>
        <begin position="742"/>
        <end position="761"/>
    </location>
</feature>
<dbReference type="Pfam" id="PF12259">
    <property type="entry name" value="Baculo_F"/>
    <property type="match status" value="1"/>
</dbReference>
<dbReference type="AlphaFoldDB" id="A0A922SPA9"/>
<protein>
    <submittedName>
        <fullName evidence="4">Uncharacterized protein</fullName>
    </submittedName>
</protein>
<organism evidence="4 5">
    <name type="scientific">Spodoptera exigua</name>
    <name type="common">Beet armyworm</name>
    <name type="synonym">Noctua fulgens</name>
    <dbReference type="NCBI Taxonomy" id="7107"/>
    <lineage>
        <taxon>Eukaryota</taxon>
        <taxon>Metazoa</taxon>
        <taxon>Ecdysozoa</taxon>
        <taxon>Arthropoda</taxon>
        <taxon>Hexapoda</taxon>
        <taxon>Insecta</taxon>
        <taxon>Pterygota</taxon>
        <taxon>Neoptera</taxon>
        <taxon>Endopterygota</taxon>
        <taxon>Lepidoptera</taxon>
        <taxon>Glossata</taxon>
        <taxon>Ditrysia</taxon>
        <taxon>Noctuoidea</taxon>
        <taxon>Noctuidae</taxon>
        <taxon>Amphipyrinae</taxon>
        <taxon>Spodoptera</taxon>
    </lineage>
</organism>
<feature type="region of interest" description="Disordered" evidence="2">
    <location>
        <begin position="99"/>
        <end position="142"/>
    </location>
</feature>
<dbReference type="InterPro" id="IPR022048">
    <property type="entry name" value="Envelope_fusion-like"/>
</dbReference>
<accession>A0A922SPA9</accession>
<reference evidence="4" key="1">
    <citation type="journal article" date="2021" name="G3 (Bethesda)">
        <title>Genome and transcriptome analysis of the beet armyworm Spodoptera exigua reveals targets for pest control. .</title>
        <authorList>
            <person name="Simon S."/>
            <person name="Breeschoten T."/>
            <person name="Jansen H.J."/>
            <person name="Dirks R.P."/>
            <person name="Schranz M.E."/>
            <person name="Ros V.I.D."/>
        </authorList>
    </citation>
    <scope>NUCLEOTIDE SEQUENCE</scope>
    <source>
        <strain evidence="4">TB_SE_WUR_2020</strain>
    </source>
</reference>
<evidence type="ECO:0000313" key="5">
    <source>
        <dbReference type="Proteomes" id="UP000814243"/>
    </source>
</evidence>
<name>A0A922SPA9_SPOEX</name>
<feature type="coiled-coil region" evidence="1">
    <location>
        <begin position="206"/>
        <end position="233"/>
    </location>
</feature>
<evidence type="ECO:0000256" key="1">
    <source>
        <dbReference type="SAM" id="Coils"/>
    </source>
</evidence>
<dbReference type="Proteomes" id="UP000814243">
    <property type="component" value="Unassembled WGS sequence"/>
</dbReference>